<dbReference type="InterPro" id="IPR001753">
    <property type="entry name" value="Enoyl-CoA_hydra/iso"/>
</dbReference>
<dbReference type="PANTHER" id="PTHR11941">
    <property type="entry name" value="ENOYL-COA HYDRATASE-RELATED"/>
    <property type="match status" value="1"/>
</dbReference>
<dbReference type="InterPro" id="IPR029045">
    <property type="entry name" value="ClpP/crotonase-like_dom_sf"/>
</dbReference>
<dbReference type="GO" id="GO:0005777">
    <property type="term" value="C:peroxisome"/>
    <property type="evidence" value="ECO:0007669"/>
    <property type="project" value="TreeGrafter"/>
</dbReference>
<dbReference type="EC" id="5.3.3.8" evidence="5"/>
<sequence>MCTFEKRGHIFILTLTGTTKADQEHRLNPPLIASIRASLAEARSQAADGSVLITRSEGRFFSNGFDLRHAQAVGARSGSADAAKAELLRMVNLFRGVVADLISLPMPTIAAVPGHAAAAGLVLAMSHDYVLMTSSRGVAYMSELDIGMTLPDYFSALIRAKVGAAAARRELLLRASKVGAKAAAGMGIVDSVHDSAEEVEEAAVRLAEELGKRLWSGDAYAGIRKSLYPEVCDLSRHHCLSPVVVRGRACTLSATVLRPLSSPPYPTRITWCFDIFLTHHILQSSLAWKVGSLTYLSRKRHRGELLSSPLRSSPTGRRADPNLPPLLPIPVAAPLSPFSAHPQPVRGGSTAPPSVHRRPLSEMGFDTPAETIKLALPAPASIKSCPAVPSPPITHSHVVKSGTPRIQERRRKWSSRFRPHSSFAVKFGFEDSGLCSDQVANLAHVAELQK</sequence>
<evidence type="ECO:0000256" key="6">
    <source>
        <dbReference type="ARBA" id="ARBA00023098"/>
    </source>
</evidence>
<proteinExistence type="inferred from homology"/>
<gene>
    <name evidence="8" type="ORF">SHERM_10031</name>
</gene>
<comment type="caution">
    <text evidence="8">The sequence shown here is derived from an EMBL/GenBank/DDBJ whole genome shotgun (WGS) entry which is preliminary data.</text>
</comment>
<dbReference type="SUPFAM" id="SSF52096">
    <property type="entry name" value="ClpP/crotonase"/>
    <property type="match status" value="1"/>
</dbReference>
<dbReference type="PANTHER" id="PTHR11941:SF75">
    <property type="entry name" value="ENOYL-COA HYDRATASE_ISOMERASE FAMILY PROTEIN"/>
    <property type="match status" value="1"/>
</dbReference>
<dbReference type="AlphaFoldDB" id="A0A9N7MH37"/>
<keyword evidence="6" id="KW-0443">Lipid metabolism</keyword>
<evidence type="ECO:0000256" key="1">
    <source>
        <dbReference type="ARBA" id="ARBA00000452"/>
    </source>
</evidence>
<feature type="region of interest" description="Disordered" evidence="7">
    <location>
        <begin position="338"/>
        <end position="359"/>
    </location>
</feature>
<accession>A0A9N7MH37</accession>
<dbReference type="FunFam" id="3.90.226.10:FF:000049">
    <property type="entry name" value="Enoyl-CoA delta isomerase 3"/>
    <property type="match status" value="1"/>
</dbReference>
<dbReference type="GO" id="GO:0004165">
    <property type="term" value="F:delta(3)-delta(2)-enoyl-CoA isomerase activity"/>
    <property type="evidence" value="ECO:0007669"/>
    <property type="project" value="UniProtKB-EC"/>
</dbReference>
<name>A0A9N7MH37_STRHE</name>
<protein>
    <recommendedName>
        <fullName evidence="5">Delta(3)-Delta(2)-enoyl-CoA isomerase</fullName>
        <ecNumber evidence="5">5.3.3.8</ecNumber>
    </recommendedName>
</protein>
<dbReference type="Pfam" id="PF00378">
    <property type="entry name" value="ECH_1"/>
    <property type="match status" value="1"/>
</dbReference>
<dbReference type="CDD" id="cd06558">
    <property type="entry name" value="crotonase-like"/>
    <property type="match status" value="1"/>
</dbReference>
<comment type="similarity">
    <text evidence="4">Belongs to the enoyl-CoA hydratase/isomerase family.</text>
</comment>
<evidence type="ECO:0000256" key="7">
    <source>
        <dbReference type="SAM" id="MobiDB-lite"/>
    </source>
</evidence>
<evidence type="ECO:0000256" key="4">
    <source>
        <dbReference type="ARBA" id="ARBA00005254"/>
    </source>
</evidence>
<keyword evidence="8" id="KW-0413">Isomerase</keyword>
<comment type="pathway">
    <text evidence="3">Lipid metabolism; fatty acid beta-oxidation.</text>
</comment>
<comment type="catalytic activity">
    <reaction evidence="1">
        <text>a (3Z)-enoyl-CoA = a 4-saturated (2E)-enoyl-CoA</text>
        <dbReference type="Rhea" id="RHEA:45900"/>
        <dbReference type="ChEBI" id="CHEBI:85097"/>
        <dbReference type="ChEBI" id="CHEBI:85489"/>
        <dbReference type="EC" id="5.3.3.8"/>
    </reaction>
</comment>
<dbReference type="Proteomes" id="UP001153555">
    <property type="component" value="Unassembled WGS sequence"/>
</dbReference>
<comment type="catalytic activity">
    <reaction evidence="2">
        <text>a (3E)-enoyl-CoA = a 4-saturated (2E)-enoyl-CoA</text>
        <dbReference type="Rhea" id="RHEA:45228"/>
        <dbReference type="ChEBI" id="CHEBI:58521"/>
        <dbReference type="ChEBI" id="CHEBI:85097"/>
        <dbReference type="EC" id="5.3.3.8"/>
    </reaction>
</comment>
<organism evidence="8 9">
    <name type="scientific">Striga hermonthica</name>
    <name type="common">Purple witchweed</name>
    <name type="synonym">Buchnera hermonthica</name>
    <dbReference type="NCBI Taxonomy" id="68872"/>
    <lineage>
        <taxon>Eukaryota</taxon>
        <taxon>Viridiplantae</taxon>
        <taxon>Streptophyta</taxon>
        <taxon>Embryophyta</taxon>
        <taxon>Tracheophyta</taxon>
        <taxon>Spermatophyta</taxon>
        <taxon>Magnoliopsida</taxon>
        <taxon>eudicotyledons</taxon>
        <taxon>Gunneridae</taxon>
        <taxon>Pentapetalae</taxon>
        <taxon>asterids</taxon>
        <taxon>lamiids</taxon>
        <taxon>Lamiales</taxon>
        <taxon>Orobanchaceae</taxon>
        <taxon>Buchnereae</taxon>
        <taxon>Striga</taxon>
    </lineage>
</organism>
<evidence type="ECO:0000313" key="9">
    <source>
        <dbReference type="Proteomes" id="UP001153555"/>
    </source>
</evidence>
<evidence type="ECO:0000256" key="5">
    <source>
        <dbReference type="ARBA" id="ARBA00012064"/>
    </source>
</evidence>
<reference evidence="8" key="1">
    <citation type="submission" date="2019-12" db="EMBL/GenBank/DDBJ databases">
        <authorList>
            <person name="Scholes J."/>
        </authorList>
    </citation>
    <scope>NUCLEOTIDE SEQUENCE</scope>
</reference>
<dbReference type="GO" id="GO:0006635">
    <property type="term" value="P:fatty acid beta-oxidation"/>
    <property type="evidence" value="ECO:0007669"/>
    <property type="project" value="TreeGrafter"/>
</dbReference>
<evidence type="ECO:0000256" key="2">
    <source>
        <dbReference type="ARBA" id="ARBA00000765"/>
    </source>
</evidence>
<dbReference type="Gene3D" id="3.90.226.10">
    <property type="entry name" value="2-enoyl-CoA Hydratase, Chain A, domain 1"/>
    <property type="match status" value="1"/>
</dbReference>
<dbReference type="EMBL" id="CACSLK010000984">
    <property type="protein sequence ID" value="CAA0807165.1"/>
    <property type="molecule type" value="Genomic_DNA"/>
</dbReference>
<keyword evidence="9" id="KW-1185">Reference proteome</keyword>
<dbReference type="OrthoDB" id="410701at2759"/>
<evidence type="ECO:0000313" key="8">
    <source>
        <dbReference type="EMBL" id="CAA0807165.1"/>
    </source>
</evidence>
<evidence type="ECO:0000256" key="3">
    <source>
        <dbReference type="ARBA" id="ARBA00005005"/>
    </source>
</evidence>